<keyword evidence="6" id="KW-1133">Transmembrane helix</keyword>
<dbReference type="SMART" id="SM00042">
    <property type="entry name" value="CUB"/>
    <property type="match status" value="1"/>
</dbReference>
<feature type="transmembrane region" description="Helical" evidence="6">
    <location>
        <begin position="614"/>
        <end position="639"/>
    </location>
</feature>
<evidence type="ECO:0000256" key="3">
    <source>
        <dbReference type="PROSITE-ProRule" id="PRU00059"/>
    </source>
</evidence>
<accession>A0A4Y2I5Q2</accession>
<proteinExistence type="predicted"/>
<dbReference type="InterPro" id="IPR035914">
    <property type="entry name" value="Sperma_CUB_dom_sf"/>
</dbReference>
<feature type="disulfide bond" evidence="3">
    <location>
        <begin position="83"/>
        <end position="110"/>
    </location>
</feature>
<evidence type="ECO:0000256" key="2">
    <source>
        <dbReference type="ARBA" id="ARBA00023157"/>
    </source>
</evidence>
<organism evidence="9 10">
    <name type="scientific">Araneus ventricosus</name>
    <name type="common">Orbweaver spider</name>
    <name type="synonym">Epeira ventricosa</name>
    <dbReference type="NCBI Taxonomy" id="182803"/>
    <lineage>
        <taxon>Eukaryota</taxon>
        <taxon>Metazoa</taxon>
        <taxon>Ecdysozoa</taxon>
        <taxon>Arthropoda</taxon>
        <taxon>Chelicerata</taxon>
        <taxon>Arachnida</taxon>
        <taxon>Araneae</taxon>
        <taxon>Araneomorphae</taxon>
        <taxon>Entelegynae</taxon>
        <taxon>Araneoidea</taxon>
        <taxon>Araneidae</taxon>
        <taxon>Araneus</taxon>
    </lineage>
</organism>
<dbReference type="Gene3D" id="2.60.120.290">
    <property type="entry name" value="Spermadhesin, CUB domain"/>
    <property type="match status" value="1"/>
</dbReference>
<dbReference type="OrthoDB" id="6127264at2759"/>
<dbReference type="CDD" id="cd00033">
    <property type="entry name" value="CCP"/>
    <property type="match status" value="2"/>
</dbReference>
<keyword evidence="6" id="KW-0472">Membrane</keyword>
<dbReference type="Pfam" id="PF00431">
    <property type="entry name" value="CUB"/>
    <property type="match status" value="1"/>
</dbReference>
<name>A0A4Y2I5Q2_ARAVE</name>
<evidence type="ECO:0000256" key="4">
    <source>
        <dbReference type="PROSITE-ProRule" id="PRU00302"/>
    </source>
</evidence>
<keyword evidence="1" id="KW-0677">Repeat</keyword>
<evidence type="ECO:0000259" key="8">
    <source>
        <dbReference type="PROSITE" id="PS50923"/>
    </source>
</evidence>
<keyword evidence="10" id="KW-1185">Reference proteome</keyword>
<keyword evidence="6" id="KW-0812">Transmembrane</keyword>
<feature type="region of interest" description="Disordered" evidence="5">
    <location>
        <begin position="493"/>
        <end position="597"/>
    </location>
</feature>
<dbReference type="InterPro" id="IPR000859">
    <property type="entry name" value="CUB_dom"/>
</dbReference>
<keyword evidence="4" id="KW-0768">Sushi</keyword>
<feature type="domain" description="CUB" evidence="7">
    <location>
        <begin position="83"/>
        <end position="206"/>
    </location>
</feature>
<evidence type="ECO:0000313" key="10">
    <source>
        <dbReference type="Proteomes" id="UP000499080"/>
    </source>
</evidence>
<dbReference type="PANTHER" id="PTHR45656:SF15">
    <property type="entry name" value="SUSHI DOMAIN-CONTAINING PROTEIN"/>
    <property type="match status" value="1"/>
</dbReference>
<dbReference type="CDD" id="cd00041">
    <property type="entry name" value="CUB"/>
    <property type="match status" value="1"/>
</dbReference>
<dbReference type="AlphaFoldDB" id="A0A4Y2I5Q2"/>
<dbReference type="SUPFAM" id="SSF49854">
    <property type="entry name" value="Spermadhesin, CUB domain"/>
    <property type="match status" value="2"/>
</dbReference>
<dbReference type="InterPro" id="IPR035976">
    <property type="entry name" value="Sushi/SCR/CCP_sf"/>
</dbReference>
<keyword evidence="2 4" id="KW-1015">Disulfide bond</keyword>
<dbReference type="EMBL" id="BGPR01002384">
    <property type="protein sequence ID" value="GBM72559.1"/>
    <property type="molecule type" value="Genomic_DNA"/>
</dbReference>
<feature type="domain" description="CUB" evidence="7">
    <location>
        <begin position="274"/>
        <end position="398"/>
    </location>
</feature>
<dbReference type="InterPro" id="IPR051277">
    <property type="entry name" value="SEZ6_CSMD_C4BPB_Regulators"/>
</dbReference>
<evidence type="ECO:0000259" key="7">
    <source>
        <dbReference type="PROSITE" id="PS01180"/>
    </source>
</evidence>
<comment type="caution">
    <text evidence="9">The sequence shown here is derived from an EMBL/GenBank/DDBJ whole genome shotgun (WGS) entry which is preliminary data.</text>
</comment>
<dbReference type="Proteomes" id="UP000499080">
    <property type="component" value="Unassembled WGS sequence"/>
</dbReference>
<feature type="disulfide bond" evidence="4">
    <location>
        <begin position="428"/>
        <end position="455"/>
    </location>
</feature>
<sequence length="677" mass="75563">MFPNQNALSEKSGDQRLVLSCLVVEKLRWKSYNEKYLLCLDQRYELPLVHLTGMISVACVLLAFALANSGFVGTAAEFTFEDCGDVQHDVENGMIRLPDFSGESIRDLNCSWTYTAPAGRKLLVKVDSVHLPPLELRTSQFQLYIDDTFYDIPRNCVKCLREMVAGKVLNVIFTSYVSPYSESHVKDFNETNSEGIGSFQIRYKAFDPHRCGKPEQTENGNAVNKGRKVGQSVFYHCNPPYDLIGDSELHCIVTDENPVPTWSSKVPKCVIQDCTEGPVVKHGSHGAIASPGYPTYIYQFTEPCIWEIVAQPNQQIKVSITYLKFPKHVNNSFSENISRLSLLDGDSNTNVLNLTESISSNNPVNFTTLSNKLTVQFVADIDPKTKEEAGFYLEYSLVSSSCPKPKSPENGEVIAYSTDLGSTVAYRCKPGFVLVGELHAECLFNRQWSHPTPSCEPINDSPPPFITASNDSDTVTDRLSEIPTFTETAKLPKVGKKKATEVTPPKEGLNFTETKEKSSVPKQNQLNEPFPSFPEPVEPSVRKSEKESGSGPKSEPHLLQVIPPKDGEKKPSPEAPHLGRVQVNSTTQPEETLPPLDKGYAQEIDFGGFKLSLMMVYIIGGAGIPLLLILIILVVIIIYRRKYPVRMRFGRKFSTFENPMYVTKDAQHPRELKRLTT</sequence>
<dbReference type="PANTHER" id="PTHR45656">
    <property type="entry name" value="PROTEIN CBR-CLEC-78"/>
    <property type="match status" value="1"/>
</dbReference>
<evidence type="ECO:0000313" key="9">
    <source>
        <dbReference type="EMBL" id="GBM72559.1"/>
    </source>
</evidence>
<dbReference type="Gene3D" id="2.10.70.10">
    <property type="entry name" value="Complement Module, domain 1"/>
    <property type="match status" value="2"/>
</dbReference>
<dbReference type="InterPro" id="IPR000436">
    <property type="entry name" value="Sushi_SCR_CCP_dom"/>
</dbReference>
<evidence type="ECO:0000256" key="6">
    <source>
        <dbReference type="SAM" id="Phobius"/>
    </source>
</evidence>
<dbReference type="Pfam" id="PF00084">
    <property type="entry name" value="Sushi"/>
    <property type="match status" value="2"/>
</dbReference>
<dbReference type="PROSITE" id="PS50923">
    <property type="entry name" value="SUSHI"/>
    <property type="match status" value="2"/>
</dbReference>
<evidence type="ECO:0000256" key="5">
    <source>
        <dbReference type="SAM" id="MobiDB-lite"/>
    </source>
</evidence>
<feature type="domain" description="Sushi" evidence="8">
    <location>
        <begin position="400"/>
        <end position="457"/>
    </location>
</feature>
<protein>
    <submittedName>
        <fullName evidence="9">CUB and sushi domain-containing protein 1</fullName>
    </submittedName>
</protein>
<dbReference type="SMART" id="SM00032">
    <property type="entry name" value="CCP"/>
    <property type="match status" value="2"/>
</dbReference>
<dbReference type="PROSITE" id="PS01180">
    <property type="entry name" value="CUB"/>
    <property type="match status" value="2"/>
</dbReference>
<gene>
    <name evidence="9" type="primary">Csmd1_1</name>
    <name evidence="9" type="ORF">AVEN_81830_1</name>
</gene>
<comment type="caution">
    <text evidence="4">Lacks conserved residue(s) required for the propagation of feature annotation.</text>
</comment>
<feature type="domain" description="Sushi" evidence="8">
    <location>
        <begin position="209"/>
        <end position="271"/>
    </location>
</feature>
<evidence type="ECO:0000256" key="1">
    <source>
        <dbReference type="ARBA" id="ARBA00022737"/>
    </source>
</evidence>
<reference evidence="9 10" key="1">
    <citation type="journal article" date="2019" name="Sci. Rep.">
        <title>Orb-weaving spider Araneus ventricosus genome elucidates the spidroin gene catalogue.</title>
        <authorList>
            <person name="Kono N."/>
            <person name="Nakamura H."/>
            <person name="Ohtoshi R."/>
            <person name="Moran D.A.P."/>
            <person name="Shinohara A."/>
            <person name="Yoshida Y."/>
            <person name="Fujiwara M."/>
            <person name="Mori M."/>
            <person name="Tomita M."/>
            <person name="Arakawa K."/>
        </authorList>
    </citation>
    <scope>NUCLEOTIDE SEQUENCE [LARGE SCALE GENOMIC DNA]</scope>
</reference>
<dbReference type="SUPFAM" id="SSF57535">
    <property type="entry name" value="Complement control module/SCR domain"/>
    <property type="match status" value="2"/>
</dbReference>